<dbReference type="InterPro" id="IPR005198">
    <property type="entry name" value="Glyco_hydro_76"/>
</dbReference>
<sequence>MAAEIPPPAPPTPGTIRSSGRADEAADAVIRHFGHRLFGLPFTHIGEVRRPAAGLWPFGRPWHYWWQAHYLDCLVDAGWRELERSQHYDGGFGPSAGALGSRLLRTIRVRNLLRFTNSYYDDMAWLALAAGRLDALAEAAGKPRHRNRAALRALGPALESAHTEDLGGGLFWNTQRNFKNVPATAPASLFFARSGQRERAEALVDWLREKLYDGGAGLYLDGLRLGGGQAVPVSDIYTYNQGPVLGTLLELGRPQDLDHAAALVDAVARRLTVRHEDRPVLRTHGDGDGGLFTGILARYLALAANSARLPDATRTLARSLVASTADAFWAGRRFENHRSWEVLVFAKDPALPAKRSYPPGEPVELSTQLQAWMVLEAAAALA</sequence>
<proteinExistence type="predicted"/>
<protein>
    <submittedName>
        <fullName evidence="2">Glycoside hydrolase</fullName>
    </submittedName>
</protein>
<comment type="caution">
    <text evidence="2">The sequence shown here is derived from an EMBL/GenBank/DDBJ whole genome shotgun (WGS) entry which is preliminary data.</text>
</comment>
<evidence type="ECO:0000256" key="1">
    <source>
        <dbReference type="SAM" id="MobiDB-lite"/>
    </source>
</evidence>
<dbReference type="InterPro" id="IPR053169">
    <property type="entry name" value="MUG_Protein"/>
</dbReference>
<gene>
    <name evidence="2" type="ORF">AHIS1636_30540</name>
</gene>
<name>A0ABQ5MY54_9MICC</name>
<organism evidence="2 3">
    <name type="scientific">Arthrobacter mangrovi</name>
    <dbReference type="NCBI Taxonomy" id="2966350"/>
    <lineage>
        <taxon>Bacteria</taxon>
        <taxon>Bacillati</taxon>
        <taxon>Actinomycetota</taxon>
        <taxon>Actinomycetes</taxon>
        <taxon>Micrococcales</taxon>
        <taxon>Micrococcaceae</taxon>
        <taxon>Arthrobacter</taxon>
    </lineage>
</organism>
<reference evidence="2 3" key="1">
    <citation type="journal article" date="2023" name="Int. J. Syst. Evol. Microbiol.">
        <title>Arthrobacter mangrovi sp. nov., an actinobacterium isolated from the rhizosphere of a mangrove.</title>
        <authorList>
            <person name="Hamada M."/>
            <person name="Saitou S."/>
            <person name="Enomoto N."/>
            <person name="Nanri K."/>
            <person name="Hidaka K."/>
            <person name="Miura T."/>
            <person name="Tamura T."/>
        </authorList>
    </citation>
    <scope>NUCLEOTIDE SEQUENCE [LARGE SCALE GENOMIC DNA]</scope>
    <source>
        <strain evidence="2 3">NBRC 112813</strain>
    </source>
</reference>
<dbReference type="EMBL" id="BRVS01000019">
    <property type="protein sequence ID" value="GLB68612.1"/>
    <property type="molecule type" value="Genomic_DNA"/>
</dbReference>
<dbReference type="Gene3D" id="1.50.10.20">
    <property type="match status" value="1"/>
</dbReference>
<dbReference type="RefSeq" id="WP_264796706.1">
    <property type="nucleotide sequence ID" value="NZ_BRVS01000019.1"/>
</dbReference>
<dbReference type="InterPro" id="IPR008928">
    <property type="entry name" value="6-hairpin_glycosidase_sf"/>
</dbReference>
<feature type="region of interest" description="Disordered" evidence="1">
    <location>
        <begin position="1"/>
        <end position="21"/>
    </location>
</feature>
<accession>A0ABQ5MY54</accession>
<evidence type="ECO:0000313" key="2">
    <source>
        <dbReference type="EMBL" id="GLB68612.1"/>
    </source>
</evidence>
<keyword evidence="3" id="KW-1185">Reference proteome</keyword>
<keyword evidence="2" id="KW-0378">Hydrolase</keyword>
<evidence type="ECO:0000313" key="3">
    <source>
        <dbReference type="Proteomes" id="UP001209654"/>
    </source>
</evidence>
<dbReference type="SUPFAM" id="SSF48208">
    <property type="entry name" value="Six-hairpin glycosidases"/>
    <property type="match status" value="1"/>
</dbReference>
<dbReference type="Proteomes" id="UP001209654">
    <property type="component" value="Unassembled WGS sequence"/>
</dbReference>
<feature type="compositionally biased region" description="Pro residues" evidence="1">
    <location>
        <begin position="1"/>
        <end position="13"/>
    </location>
</feature>
<dbReference type="GO" id="GO:0016787">
    <property type="term" value="F:hydrolase activity"/>
    <property type="evidence" value="ECO:0007669"/>
    <property type="project" value="UniProtKB-KW"/>
</dbReference>
<dbReference type="PANTHER" id="PTHR47791:SF3">
    <property type="entry name" value="MEIOTICALLY UP-REGULATED GENE 191 PROTEIN"/>
    <property type="match status" value="1"/>
</dbReference>
<dbReference type="PANTHER" id="PTHR47791">
    <property type="entry name" value="MEIOTICALLY UP-REGULATED GENE 191 PROTEIN"/>
    <property type="match status" value="1"/>
</dbReference>
<dbReference type="Pfam" id="PF03663">
    <property type="entry name" value="Glyco_hydro_76"/>
    <property type="match status" value="1"/>
</dbReference>